<proteinExistence type="predicted"/>
<gene>
    <name evidence="1" type="ORF">LKMONMHP_2322</name>
</gene>
<sequence length="109" mass="11610">MSAGLFQTLPGAHEMGGAQALPSEPWLLPISDREERREETSSEALLQAVKLSSRRFWLAANALCAVLALLLTAQVATDWRSPVGQPASGQVAEATPPTIAVEKASLVHH</sequence>
<dbReference type="EMBL" id="BPQV01000006">
    <property type="protein sequence ID" value="GJE27463.1"/>
    <property type="molecule type" value="Genomic_DNA"/>
</dbReference>
<name>A0ABQ4T815_METOR</name>
<evidence type="ECO:0000313" key="1">
    <source>
        <dbReference type="EMBL" id="GJE27463.1"/>
    </source>
</evidence>
<keyword evidence="2" id="KW-1185">Reference proteome</keyword>
<organism evidence="1 2">
    <name type="scientific">Methylobacterium organophilum</name>
    <dbReference type="NCBI Taxonomy" id="410"/>
    <lineage>
        <taxon>Bacteria</taxon>
        <taxon>Pseudomonadati</taxon>
        <taxon>Pseudomonadota</taxon>
        <taxon>Alphaproteobacteria</taxon>
        <taxon>Hyphomicrobiales</taxon>
        <taxon>Methylobacteriaceae</taxon>
        <taxon>Methylobacterium</taxon>
    </lineage>
</organism>
<accession>A0ABQ4T815</accession>
<comment type="caution">
    <text evidence="1">The sequence shown here is derived from an EMBL/GenBank/DDBJ whole genome shotgun (WGS) entry which is preliminary data.</text>
</comment>
<reference evidence="1" key="1">
    <citation type="journal article" date="2021" name="Front. Microbiol.">
        <title>Comprehensive Comparative Genomics and Phenotyping of Methylobacterium Species.</title>
        <authorList>
            <person name="Alessa O."/>
            <person name="Ogura Y."/>
            <person name="Fujitani Y."/>
            <person name="Takami H."/>
            <person name="Hayashi T."/>
            <person name="Sahin N."/>
            <person name="Tani A."/>
        </authorList>
    </citation>
    <scope>NUCLEOTIDE SEQUENCE</scope>
    <source>
        <strain evidence="1">NBRC 15689</strain>
    </source>
</reference>
<dbReference type="Proteomes" id="UP001055156">
    <property type="component" value="Unassembled WGS sequence"/>
</dbReference>
<evidence type="ECO:0000313" key="2">
    <source>
        <dbReference type="Proteomes" id="UP001055156"/>
    </source>
</evidence>
<dbReference type="RefSeq" id="WP_238311324.1">
    <property type="nucleotide sequence ID" value="NZ_BPQV01000006.1"/>
</dbReference>
<protein>
    <submittedName>
        <fullName evidence="1">Uncharacterized protein</fullName>
    </submittedName>
</protein>
<reference evidence="1" key="2">
    <citation type="submission" date="2021-08" db="EMBL/GenBank/DDBJ databases">
        <authorList>
            <person name="Tani A."/>
            <person name="Ola A."/>
            <person name="Ogura Y."/>
            <person name="Katsura K."/>
            <person name="Hayashi T."/>
        </authorList>
    </citation>
    <scope>NUCLEOTIDE SEQUENCE</scope>
    <source>
        <strain evidence="1">NBRC 15689</strain>
    </source>
</reference>